<evidence type="ECO:0000313" key="1">
    <source>
        <dbReference type="EMBL" id="CAD9603890.1"/>
    </source>
</evidence>
<reference evidence="1" key="1">
    <citation type="submission" date="2021-01" db="EMBL/GenBank/DDBJ databases">
        <authorList>
            <person name="Corre E."/>
            <person name="Pelletier E."/>
            <person name="Niang G."/>
            <person name="Scheremetjew M."/>
            <person name="Finn R."/>
            <person name="Kale V."/>
            <person name="Holt S."/>
            <person name="Cochrane G."/>
            <person name="Meng A."/>
            <person name="Brown T."/>
            <person name="Cohen L."/>
        </authorList>
    </citation>
    <scope>NUCLEOTIDE SEQUENCE</scope>
    <source>
        <strain evidence="1">SM1012Den-03</strain>
    </source>
</reference>
<gene>
    <name evidence="2" type="ORF">QTG54_004138</name>
    <name evidence="1" type="ORF">SMAR0320_LOCUS11316</name>
</gene>
<dbReference type="Proteomes" id="UP001224775">
    <property type="component" value="Unassembled WGS sequence"/>
</dbReference>
<evidence type="ECO:0000313" key="2">
    <source>
        <dbReference type="EMBL" id="KAK1744847.1"/>
    </source>
</evidence>
<protein>
    <submittedName>
        <fullName evidence="1">Uncharacterized protein</fullName>
    </submittedName>
</protein>
<proteinExistence type="predicted"/>
<organism evidence="1">
    <name type="scientific">Skeletonema marinoi</name>
    <dbReference type="NCBI Taxonomy" id="267567"/>
    <lineage>
        <taxon>Eukaryota</taxon>
        <taxon>Sar</taxon>
        <taxon>Stramenopiles</taxon>
        <taxon>Ochrophyta</taxon>
        <taxon>Bacillariophyta</taxon>
        <taxon>Coscinodiscophyceae</taxon>
        <taxon>Thalassiosirophycidae</taxon>
        <taxon>Thalassiosirales</taxon>
        <taxon>Skeletonemataceae</taxon>
        <taxon>Skeletonema</taxon>
        <taxon>Skeletonema marinoi-dohrnii complex</taxon>
    </lineage>
</organism>
<accession>A0A7S2LFT2</accession>
<name>A0A7S2LFT2_9STRA</name>
<dbReference type="EMBL" id="HBGZ01015822">
    <property type="protein sequence ID" value="CAD9603890.1"/>
    <property type="molecule type" value="Transcribed_RNA"/>
</dbReference>
<sequence length="263" mass="29547">MFLLVQRYASSNIIDNACTSFCNAIQEPGMLSNVFLANQGLFTSNLNPGSSTARMPHVFDIISVMFNIVTHHSPVDGAPNNSEICLFMSGIESEVGLFMRMNPKFFFITCRILTDFTNVDSFVACANVSFPVVFKGGHYYIIIGEENTPIYRVHQPVKLFFTFEGKLILKRLLRRNHSHTGEFDFHVNKDGKQAVYCIPNFASAGVFPGGRWDDCNSAEIESMMPHPLVKQPIVPDTHKFSVQVLELSDSENIVDIFFDGNEE</sequence>
<dbReference type="EMBL" id="JATAAI010000006">
    <property type="protein sequence ID" value="KAK1744847.1"/>
    <property type="molecule type" value="Genomic_DNA"/>
</dbReference>
<dbReference type="AlphaFoldDB" id="A0A7S2LFT2"/>
<reference evidence="2" key="2">
    <citation type="submission" date="2023-06" db="EMBL/GenBank/DDBJ databases">
        <title>Survivors Of The Sea: Transcriptome response of Skeletonema marinoi to long-term dormancy.</title>
        <authorList>
            <person name="Pinder M.I.M."/>
            <person name="Kourtchenko O."/>
            <person name="Robertson E.K."/>
            <person name="Larsson T."/>
            <person name="Maumus F."/>
            <person name="Osuna-Cruz C.M."/>
            <person name="Vancaester E."/>
            <person name="Stenow R."/>
            <person name="Vandepoele K."/>
            <person name="Ploug H."/>
            <person name="Bruchert V."/>
            <person name="Godhe A."/>
            <person name="Topel M."/>
        </authorList>
    </citation>
    <scope>NUCLEOTIDE SEQUENCE</scope>
    <source>
        <strain evidence="2">R05AC</strain>
    </source>
</reference>
<keyword evidence="3" id="KW-1185">Reference proteome</keyword>
<evidence type="ECO:0000313" key="3">
    <source>
        <dbReference type="Proteomes" id="UP001224775"/>
    </source>
</evidence>